<protein>
    <submittedName>
        <fullName evidence="2">Uncharacterized protein</fullName>
    </submittedName>
</protein>
<evidence type="ECO:0000313" key="3">
    <source>
        <dbReference type="Proteomes" id="UP000193498"/>
    </source>
</evidence>
<evidence type="ECO:0000256" key="1">
    <source>
        <dbReference type="SAM" id="MobiDB-lite"/>
    </source>
</evidence>
<dbReference type="EMBL" id="MCFE01000060">
    <property type="protein sequence ID" value="ORY02161.1"/>
    <property type="molecule type" value="Genomic_DNA"/>
</dbReference>
<reference evidence="2 3" key="1">
    <citation type="submission" date="2016-07" db="EMBL/GenBank/DDBJ databases">
        <title>Pervasive Adenine N6-methylation of Active Genes in Fungi.</title>
        <authorList>
            <consortium name="DOE Joint Genome Institute"/>
            <person name="Mondo S.J."/>
            <person name="Dannebaum R.O."/>
            <person name="Kuo R.C."/>
            <person name="Labutti K."/>
            <person name="Haridas S."/>
            <person name="Kuo A."/>
            <person name="Salamov A."/>
            <person name="Ahrendt S.R."/>
            <person name="Lipzen A."/>
            <person name="Sullivan W."/>
            <person name="Andreopoulos W.B."/>
            <person name="Clum A."/>
            <person name="Lindquist E."/>
            <person name="Daum C."/>
            <person name="Ramamoorthy G.K."/>
            <person name="Gryganskyi A."/>
            <person name="Culley D."/>
            <person name="Magnuson J.K."/>
            <person name="James T.Y."/>
            <person name="O'Malley M.A."/>
            <person name="Stajich J.E."/>
            <person name="Spatafora J.W."/>
            <person name="Visel A."/>
            <person name="Grigoriev I.V."/>
        </authorList>
    </citation>
    <scope>NUCLEOTIDE SEQUENCE [LARGE SCALE GENOMIC DNA]</scope>
    <source>
        <strain evidence="2 3">CBS 931.73</strain>
    </source>
</reference>
<keyword evidence="3" id="KW-1185">Reference proteome</keyword>
<name>A0A1Y1YVZ0_9FUNG</name>
<sequence length="138" mass="14690">MAGGGIPYFASLIEQPKSGRDDLPSLIIPPKAKSQKRGRSINHGPTRQRARYSNASVCATPDPLTPYHGLEADLRQVKIGGVDGQAGIGERLLIATNIQEWAIGGDRNASPILLSVPHSNCISARSIGKKLWKSLGSP</sequence>
<evidence type="ECO:0000313" key="2">
    <source>
        <dbReference type="EMBL" id="ORY02161.1"/>
    </source>
</evidence>
<feature type="compositionally biased region" description="Basic residues" evidence="1">
    <location>
        <begin position="33"/>
        <end position="50"/>
    </location>
</feature>
<gene>
    <name evidence="2" type="ORF">K493DRAFT_298048</name>
</gene>
<dbReference type="AlphaFoldDB" id="A0A1Y1YVZ0"/>
<proteinExistence type="predicted"/>
<feature type="region of interest" description="Disordered" evidence="1">
    <location>
        <begin position="16"/>
        <end position="57"/>
    </location>
</feature>
<dbReference type="Proteomes" id="UP000193498">
    <property type="component" value="Unassembled WGS sequence"/>
</dbReference>
<dbReference type="InParanoid" id="A0A1Y1YVZ0"/>
<organism evidence="2 3">
    <name type="scientific">Basidiobolus meristosporus CBS 931.73</name>
    <dbReference type="NCBI Taxonomy" id="1314790"/>
    <lineage>
        <taxon>Eukaryota</taxon>
        <taxon>Fungi</taxon>
        <taxon>Fungi incertae sedis</taxon>
        <taxon>Zoopagomycota</taxon>
        <taxon>Entomophthoromycotina</taxon>
        <taxon>Basidiobolomycetes</taxon>
        <taxon>Basidiobolales</taxon>
        <taxon>Basidiobolaceae</taxon>
        <taxon>Basidiobolus</taxon>
    </lineage>
</organism>
<comment type="caution">
    <text evidence="2">The sequence shown here is derived from an EMBL/GenBank/DDBJ whole genome shotgun (WGS) entry which is preliminary data.</text>
</comment>
<accession>A0A1Y1YVZ0</accession>